<dbReference type="InterPro" id="IPR023323">
    <property type="entry name" value="Tex-like_dom_sf"/>
</dbReference>
<proteinExistence type="predicted"/>
<dbReference type="SMART" id="SM00316">
    <property type="entry name" value="S1"/>
    <property type="match status" value="1"/>
</dbReference>
<dbReference type="InterPro" id="IPR055179">
    <property type="entry name" value="Tex-like_central_region"/>
</dbReference>
<dbReference type="Proteomes" id="UP000568839">
    <property type="component" value="Unassembled WGS sequence"/>
</dbReference>
<dbReference type="FunFam" id="3.30.420.140:FF:000001">
    <property type="entry name" value="RNA-binding transcriptional accessory protein"/>
    <property type="match status" value="1"/>
</dbReference>
<dbReference type="InterPro" id="IPR050437">
    <property type="entry name" value="Ribos_protein_bS1-like"/>
</dbReference>
<dbReference type="FunFam" id="2.40.50.140:FF:000051">
    <property type="entry name" value="RNA-binding transcriptional accessory protein"/>
    <property type="match status" value="1"/>
</dbReference>
<dbReference type="GO" id="GO:0003735">
    <property type="term" value="F:structural constituent of ribosome"/>
    <property type="evidence" value="ECO:0007669"/>
    <property type="project" value="TreeGrafter"/>
</dbReference>
<dbReference type="InterPro" id="IPR012337">
    <property type="entry name" value="RNaseH-like_sf"/>
</dbReference>
<dbReference type="InterPro" id="IPR032639">
    <property type="entry name" value="Tex_YqgF"/>
</dbReference>
<accession>A0A841PR83</accession>
<dbReference type="InterPro" id="IPR012340">
    <property type="entry name" value="NA-bd_OB-fold"/>
</dbReference>
<dbReference type="Gene3D" id="1.10.10.650">
    <property type="entry name" value="RuvA domain 2-like"/>
    <property type="match status" value="1"/>
</dbReference>
<dbReference type="InterPro" id="IPR041692">
    <property type="entry name" value="HHH_9"/>
</dbReference>
<dbReference type="SUPFAM" id="SSF50249">
    <property type="entry name" value="Nucleic acid-binding proteins"/>
    <property type="match status" value="1"/>
</dbReference>
<dbReference type="InterPro" id="IPR018974">
    <property type="entry name" value="Tex-like_N"/>
</dbReference>
<protein>
    <recommendedName>
        <fullName evidence="1">S1 motif domain-containing protein</fullName>
    </recommendedName>
</protein>
<dbReference type="Pfam" id="PF09371">
    <property type="entry name" value="Tex_N"/>
    <property type="match status" value="1"/>
</dbReference>
<dbReference type="PANTHER" id="PTHR10724">
    <property type="entry name" value="30S RIBOSOMAL PROTEIN S1"/>
    <property type="match status" value="1"/>
</dbReference>
<dbReference type="Gene3D" id="2.40.50.140">
    <property type="entry name" value="Nucleic acid-binding proteins"/>
    <property type="match status" value="1"/>
</dbReference>
<name>A0A841PR83_9BACL</name>
<dbReference type="InterPro" id="IPR037027">
    <property type="entry name" value="YqgF/RNaseH-like_dom_sf"/>
</dbReference>
<dbReference type="InterPro" id="IPR010994">
    <property type="entry name" value="RuvA_2-like"/>
</dbReference>
<dbReference type="AlphaFoldDB" id="A0A841PR83"/>
<sequence>MEMEKTIEQIAQKILAKKQHVKAMIDLHEEGNTIPFIARYRKEQTGNADELKIREALDQWQYANQLYNRQQEILRLIEEQGKLTDALANDIQSATKLQELEDLYRPYRKKKRTRATIAKEKGLEPFAERLFQLPKEVDVDREADAYIDEENDINNREEVLKGARDIIAEWVADDPAVRQRARSLTYHNGQLQTTRKKDAEDDTGTYEMYYEYEEGIRHVPEHRILAANRGEKEKVLKVQITADVPFLTNKIENMIIKRFGSPAVSIVQTAIEDSYKRLIAPAVEREIRNELTEKAEVQAIQVFSDNLRQLLLQPPFLGKMVLGIDPAYRTGCKWAVIDETGKMLETGVFYPTPPRNEKKQAAQVLQELIEKYGTHVIAIGNGTASQETEIFISEFLAEAGGDAAYLIINEAGASVYSASEVARSEFPYLEVEERSAVSIARRLQDPLSELVKIDPQSIGVGQYQHDVSSGKLSDSLDFVVETAVNQVGVDVNTASTSLLQHIAGLNKTVATQIVKYREENGKYKTRKQLTAVPRLGNKTYQQAAGFLRIVDGEEPLDRTPIHPESYAVTQELLQDLNLQGQDIGTGSIQEKVEQLDIAEASQRLNVGQMTLEDIVEALARPHRDPRENLPAPMLKTGVMSMEDLEKGMELKGTVRNVIDFGAFVDIGVKEDGLVHISKLAHRFIKHPQEIVAVGDIVTVWIEDVDTQKGRISLTMKKPKQ</sequence>
<dbReference type="GO" id="GO:0006412">
    <property type="term" value="P:translation"/>
    <property type="evidence" value="ECO:0007669"/>
    <property type="project" value="TreeGrafter"/>
</dbReference>
<dbReference type="Pfam" id="PF12836">
    <property type="entry name" value="HHH_3"/>
    <property type="match status" value="1"/>
</dbReference>
<reference evidence="2 3" key="1">
    <citation type="submission" date="2020-08" db="EMBL/GenBank/DDBJ databases">
        <title>Genomic Encyclopedia of Type Strains, Phase IV (KMG-IV): sequencing the most valuable type-strain genomes for metagenomic binning, comparative biology and taxonomic classification.</title>
        <authorList>
            <person name="Goeker M."/>
        </authorList>
    </citation>
    <scope>NUCLEOTIDE SEQUENCE [LARGE SCALE GENOMIC DNA]</scope>
    <source>
        <strain evidence="2 3">DSM 21769</strain>
    </source>
</reference>
<dbReference type="Gene3D" id="1.10.3500.10">
    <property type="entry name" value="Tex N-terminal region-like"/>
    <property type="match status" value="1"/>
</dbReference>
<dbReference type="SUPFAM" id="SSF158832">
    <property type="entry name" value="Tex N-terminal region-like"/>
    <property type="match status" value="1"/>
</dbReference>
<dbReference type="Pfam" id="PF22706">
    <property type="entry name" value="Tex_central_region"/>
    <property type="match status" value="1"/>
</dbReference>
<keyword evidence="3" id="KW-1185">Reference proteome</keyword>
<dbReference type="CDD" id="cd05685">
    <property type="entry name" value="S1_Tex"/>
    <property type="match status" value="1"/>
</dbReference>
<dbReference type="Pfam" id="PF17674">
    <property type="entry name" value="HHH_9"/>
    <property type="match status" value="1"/>
</dbReference>
<gene>
    <name evidence="2" type="ORF">HNR44_003273</name>
</gene>
<comment type="caution">
    <text evidence="2">The sequence shown here is derived from an EMBL/GenBank/DDBJ whole genome shotgun (WGS) entry which is preliminary data.</text>
</comment>
<dbReference type="Gene3D" id="3.30.420.140">
    <property type="entry name" value="YqgF/RNase H-like domain"/>
    <property type="match status" value="1"/>
</dbReference>
<dbReference type="SMART" id="SM00732">
    <property type="entry name" value="YqgFc"/>
    <property type="match status" value="1"/>
</dbReference>
<dbReference type="Gene3D" id="1.10.150.310">
    <property type="entry name" value="Tex RuvX-like domain-like"/>
    <property type="match status" value="1"/>
</dbReference>
<dbReference type="PANTHER" id="PTHR10724:SF10">
    <property type="entry name" value="S1 RNA-BINDING DOMAIN-CONTAINING PROTEIN 1"/>
    <property type="match status" value="1"/>
</dbReference>
<dbReference type="GO" id="GO:0003729">
    <property type="term" value="F:mRNA binding"/>
    <property type="evidence" value="ECO:0007669"/>
    <property type="project" value="TreeGrafter"/>
</dbReference>
<dbReference type="SUPFAM" id="SSF53098">
    <property type="entry name" value="Ribonuclease H-like"/>
    <property type="match status" value="1"/>
</dbReference>
<dbReference type="GO" id="GO:0006139">
    <property type="term" value="P:nucleobase-containing compound metabolic process"/>
    <property type="evidence" value="ECO:0007669"/>
    <property type="project" value="InterPro"/>
</dbReference>
<dbReference type="InterPro" id="IPR003029">
    <property type="entry name" value="S1_domain"/>
</dbReference>
<dbReference type="InterPro" id="IPR006641">
    <property type="entry name" value="YqgF/RNaseH-like_dom"/>
</dbReference>
<dbReference type="SUPFAM" id="SSF47781">
    <property type="entry name" value="RuvA domain 2-like"/>
    <property type="match status" value="2"/>
</dbReference>
<dbReference type="GO" id="GO:0005737">
    <property type="term" value="C:cytoplasm"/>
    <property type="evidence" value="ECO:0007669"/>
    <property type="project" value="UniProtKB-ARBA"/>
</dbReference>
<feature type="domain" description="S1 motif" evidence="1">
    <location>
        <begin position="647"/>
        <end position="716"/>
    </location>
</feature>
<evidence type="ECO:0000259" key="1">
    <source>
        <dbReference type="PROSITE" id="PS50126"/>
    </source>
</evidence>
<dbReference type="PROSITE" id="PS50126">
    <property type="entry name" value="S1"/>
    <property type="match status" value="1"/>
</dbReference>
<organism evidence="2 3">
    <name type="scientific">Geomicrobium halophilum</name>
    <dbReference type="NCBI Taxonomy" id="549000"/>
    <lineage>
        <taxon>Bacteria</taxon>
        <taxon>Bacillati</taxon>
        <taxon>Bacillota</taxon>
        <taxon>Bacilli</taxon>
        <taxon>Bacillales</taxon>
        <taxon>Geomicrobium</taxon>
    </lineage>
</organism>
<dbReference type="FunFam" id="1.10.150.310:FF:000001">
    <property type="entry name" value="RNA-binding transcriptional accessory protein"/>
    <property type="match status" value="1"/>
</dbReference>
<dbReference type="InterPro" id="IPR023319">
    <property type="entry name" value="Tex-like_HTH_dom_sf"/>
</dbReference>
<dbReference type="Pfam" id="PF00575">
    <property type="entry name" value="S1"/>
    <property type="match status" value="1"/>
</dbReference>
<evidence type="ECO:0000313" key="2">
    <source>
        <dbReference type="EMBL" id="MBB6451279.1"/>
    </source>
</evidence>
<dbReference type="EMBL" id="JACHHJ010000005">
    <property type="protein sequence ID" value="MBB6451279.1"/>
    <property type="molecule type" value="Genomic_DNA"/>
</dbReference>
<dbReference type="FunFam" id="1.10.10.650:FF:000001">
    <property type="entry name" value="S1 RNA-binding domain 1"/>
    <property type="match status" value="1"/>
</dbReference>
<evidence type="ECO:0000313" key="3">
    <source>
        <dbReference type="Proteomes" id="UP000568839"/>
    </source>
</evidence>
<dbReference type="Pfam" id="PF16921">
    <property type="entry name" value="Tex_YqgF"/>
    <property type="match status" value="1"/>
</dbReference>
<dbReference type="InterPro" id="IPR044146">
    <property type="entry name" value="S1_Tex"/>
</dbReference>